<comment type="caution">
    <text evidence="5">The sequence shown here is derived from an EMBL/GenBank/DDBJ whole genome shotgun (WGS) entry which is preliminary data.</text>
</comment>
<dbReference type="PANTHER" id="PTHR24366:SF96">
    <property type="entry name" value="LEUCINE RICH REPEAT CONTAINING 53"/>
    <property type="match status" value="1"/>
</dbReference>
<reference evidence="5 6" key="1">
    <citation type="submission" date="2021-07" db="EMBL/GenBank/DDBJ databases">
        <authorList>
            <person name="Imarazene B."/>
            <person name="Zahm M."/>
            <person name="Klopp C."/>
            <person name="Cabau C."/>
            <person name="Beille S."/>
            <person name="Jouanno E."/>
            <person name="Castinel A."/>
            <person name="Lluch J."/>
            <person name="Gil L."/>
            <person name="Kuchtly C."/>
            <person name="Lopez Roques C."/>
            <person name="Donnadieu C."/>
            <person name="Parrinello H."/>
            <person name="Journot L."/>
            <person name="Du K."/>
            <person name="Schartl M."/>
            <person name="Retaux S."/>
            <person name="Guiguen Y."/>
        </authorList>
    </citation>
    <scope>NUCLEOTIDE SEQUENCE [LARGE SCALE GENOMIC DNA]</scope>
    <source>
        <strain evidence="5">Pach_M1</strain>
        <tissue evidence="5">Testis</tissue>
    </source>
</reference>
<dbReference type="SMART" id="SM00369">
    <property type="entry name" value="LRR_TYP"/>
    <property type="match status" value="6"/>
</dbReference>
<feature type="compositionally biased region" description="Basic and acidic residues" evidence="3">
    <location>
        <begin position="780"/>
        <end position="791"/>
    </location>
</feature>
<dbReference type="PROSITE" id="PS51450">
    <property type="entry name" value="LRR"/>
    <property type="match status" value="2"/>
</dbReference>
<feature type="region of interest" description="Disordered" evidence="3">
    <location>
        <begin position="464"/>
        <end position="488"/>
    </location>
</feature>
<gene>
    <name evidence="5" type="primary">LRRC53</name>
    <name evidence="5" type="ORF">AMEX_G6744</name>
</gene>
<evidence type="ECO:0000313" key="5">
    <source>
        <dbReference type="EMBL" id="KAG9278822.1"/>
    </source>
</evidence>
<dbReference type="InterPro" id="IPR032675">
    <property type="entry name" value="LRR_dom_sf"/>
</dbReference>
<keyword evidence="4" id="KW-0812">Transmembrane</keyword>
<dbReference type="PANTHER" id="PTHR24366">
    <property type="entry name" value="IG(IMMUNOGLOBULIN) AND LRR(LEUCINE RICH REPEAT) DOMAINS"/>
    <property type="match status" value="1"/>
</dbReference>
<protein>
    <submittedName>
        <fullName evidence="5">Leucine-rich repeat-containing protein 53</fullName>
    </submittedName>
</protein>
<name>A0A8T2MAA0_ASTMX</name>
<dbReference type="AlphaFoldDB" id="A0A8T2MAA0"/>
<keyword evidence="4" id="KW-1133">Transmembrane helix</keyword>
<dbReference type="InterPro" id="IPR003591">
    <property type="entry name" value="Leu-rich_rpt_typical-subtyp"/>
</dbReference>
<evidence type="ECO:0000313" key="6">
    <source>
        <dbReference type="Proteomes" id="UP000752171"/>
    </source>
</evidence>
<sequence length="956" mass="106631">MEQPSVTNHENHQDIRRCKINHCLKPGHTLSPFSGVLLTLTLFLTLVQFSSPCPASCIVCSEDAIICNKLSNIVEAPDSTKALMLTGGLIDTVSSIVFSSSSNMSVLALSNNLITTIHYNAFQNLTALRTLMLDHNLISTQALNMSTFSWLRQLETLHLGNNALRDISGSWFQNAGALRTLLLEGNLITSIDSSTFASSDLRNLEILDLSDNLVAYLGRNSFRSLPRLRSLDLSRNKLQNAPDAFSYLTWLSMLNLDYNRWNCTCQLRELASFLSSYVQSPDRVLYNGQRLACTSSDNSAVQTVLELTDANCVAANSNITVTVVAKGSITPRRYVRDIAVTAACSFLGGVGITLGIFALVYRSLGKRFRLLKDKNDAEERCSQASVQWEVSEGKEALSMACSLHNSNYRGHQPWTKDNNGDTTENQFICHNCSSTTLGTGYQEGGKRGGALLQGANHTGIQYNRRQSWSAPVESDRWKETKDDAVQQSRIKDIRAQRCVERGNVSPNRQRLHLPAQENVQGGVSTDMATMRMQQLALRRQISVSQRQTFTPKDQIHQRTQGNHINNISILKQHHEEYGGLPVYQTINCLHCHQTYEYWQAEHENQDTLFINHNEGGLPGEKKVSETVLFRDSLNYNQSTTENQGREQRSVTFDLSGSLKNTVFVPDNKNKDDEAPYRFNKIKMSKAPDLKNNLKSGKTSTKLHNSSERKLRKTSKSHKPSTQLSRKLKVKLNLNPLRRNRIHSISSHEENDADQTQVKSKKGKNQKSKKDKSSKKSGSNGRKDAKGSKNSDDSDNENENENENEEEIKEEEEEENNKSKNKSSKRKASKKNDEKPKRIDKKDDSNILNDQNDANVPANGENQADANANSSETQGSDLSTAMAPNTDPNLPIGTMEPTNDPQEVPGESSTASPTSTAPSVVQEYLSSGDGSPKRRIRLIIPEKPTSRPQTALEKKIR</sequence>
<accession>A0A8T2MAA0</accession>
<feature type="transmembrane region" description="Helical" evidence="4">
    <location>
        <begin position="338"/>
        <end position="361"/>
    </location>
</feature>
<feature type="compositionally biased region" description="Basic and acidic residues" evidence="3">
    <location>
        <begin position="829"/>
        <end position="844"/>
    </location>
</feature>
<feature type="compositionally biased region" description="Low complexity" evidence="3">
    <location>
        <begin position="907"/>
        <end position="918"/>
    </location>
</feature>
<dbReference type="Pfam" id="PF13855">
    <property type="entry name" value="LRR_8"/>
    <property type="match status" value="2"/>
</dbReference>
<evidence type="ECO:0000256" key="4">
    <source>
        <dbReference type="SAM" id="Phobius"/>
    </source>
</evidence>
<feature type="compositionally biased region" description="Polar residues" evidence="3">
    <location>
        <begin position="692"/>
        <end position="703"/>
    </location>
</feature>
<feature type="compositionally biased region" description="Basic residues" evidence="3">
    <location>
        <begin position="709"/>
        <end position="718"/>
    </location>
</feature>
<feature type="compositionally biased region" description="Basic and acidic residues" evidence="3">
    <location>
        <begin position="473"/>
        <end position="488"/>
    </location>
</feature>
<dbReference type="Proteomes" id="UP000752171">
    <property type="component" value="Unassembled WGS sequence"/>
</dbReference>
<organism evidence="5 6">
    <name type="scientific">Astyanax mexicanus</name>
    <name type="common">Blind cave fish</name>
    <name type="synonym">Astyanax fasciatus mexicanus</name>
    <dbReference type="NCBI Taxonomy" id="7994"/>
    <lineage>
        <taxon>Eukaryota</taxon>
        <taxon>Metazoa</taxon>
        <taxon>Chordata</taxon>
        <taxon>Craniata</taxon>
        <taxon>Vertebrata</taxon>
        <taxon>Euteleostomi</taxon>
        <taxon>Actinopterygii</taxon>
        <taxon>Neopterygii</taxon>
        <taxon>Teleostei</taxon>
        <taxon>Ostariophysi</taxon>
        <taxon>Characiformes</taxon>
        <taxon>Characoidei</taxon>
        <taxon>Acestrorhamphidae</taxon>
        <taxon>Acestrorhamphinae</taxon>
        <taxon>Astyanax</taxon>
    </lineage>
</organism>
<feature type="region of interest" description="Disordered" evidence="3">
    <location>
        <begin position="685"/>
        <end position="934"/>
    </location>
</feature>
<dbReference type="SUPFAM" id="SSF52058">
    <property type="entry name" value="L domain-like"/>
    <property type="match status" value="1"/>
</dbReference>
<dbReference type="InterPro" id="IPR001611">
    <property type="entry name" value="Leu-rich_rpt"/>
</dbReference>
<dbReference type="EMBL" id="JAICCE010000004">
    <property type="protein sequence ID" value="KAG9278822.1"/>
    <property type="molecule type" value="Genomic_DNA"/>
</dbReference>
<dbReference type="Gene3D" id="3.80.10.10">
    <property type="entry name" value="Ribonuclease Inhibitor"/>
    <property type="match status" value="2"/>
</dbReference>
<feature type="compositionally biased region" description="Polar residues" evidence="3">
    <location>
        <begin position="845"/>
        <end position="887"/>
    </location>
</feature>
<dbReference type="OrthoDB" id="676979at2759"/>
<feature type="compositionally biased region" description="Basic residues" evidence="3">
    <location>
        <begin position="758"/>
        <end position="774"/>
    </location>
</feature>
<feature type="compositionally biased region" description="Basic residues" evidence="3">
    <location>
        <begin position="818"/>
        <end position="828"/>
    </location>
</feature>
<keyword evidence="4" id="KW-0472">Membrane</keyword>
<feature type="compositionally biased region" description="Acidic residues" evidence="3">
    <location>
        <begin position="792"/>
        <end position="814"/>
    </location>
</feature>
<keyword evidence="1" id="KW-0433">Leucine-rich repeat</keyword>
<evidence type="ECO:0000256" key="2">
    <source>
        <dbReference type="ARBA" id="ARBA00022737"/>
    </source>
</evidence>
<evidence type="ECO:0000256" key="1">
    <source>
        <dbReference type="ARBA" id="ARBA00022614"/>
    </source>
</evidence>
<proteinExistence type="predicted"/>
<keyword evidence="2" id="KW-0677">Repeat</keyword>
<evidence type="ECO:0000256" key="3">
    <source>
        <dbReference type="SAM" id="MobiDB-lite"/>
    </source>
</evidence>